<sequence>MKNLLVLGVLILGTTAAKADIPCISYREAMNASSRIPSHVAESELPELISGWSWIKVYTPSRDPELMDWNWMAWPDGETLTLCQ</sequence>
<proteinExistence type="predicted"/>
<evidence type="ECO:0000256" key="1">
    <source>
        <dbReference type="SAM" id="SignalP"/>
    </source>
</evidence>
<dbReference type="RefSeq" id="WP_321389694.1">
    <property type="nucleotide sequence ID" value="NZ_CP139487.1"/>
</dbReference>
<reference evidence="2 3" key="1">
    <citation type="submission" date="2023-11" db="EMBL/GenBank/DDBJ databases">
        <title>Peredibacter starrii A3.12.</title>
        <authorList>
            <person name="Mitchell R.J."/>
        </authorList>
    </citation>
    <scope>NUCLEOTIDE SEQUENCE [LARGE SCALE GENOMIC DNA]</scope>
    <source>
        <strain evidence="2 3">A3.12</strain>
    </source>
</reference>
<gene>
    <name evidence="2" type="ORF">SOO65_11330</name>
</gene>
<organism evidence="2 3">
    <name type="scientific">Peredibacter starrii</name>
    <dbReference type="NCBI Taxonomy" id="28202"/>
    <lineage>
        <taxon>Bacteria</taxon>
        <taxon>Pseudomonadati</taxon>
        <taxon>Bdellovibrionota</taxon>
        <taxon>Bacteriovoracia</taxon>
        <taxon>Bacteriovoracales</taxon>
        <taxon>Bacteriovoracaceae</taxon>
        <taxon>Peredibacter</taxon>
    </lineage>
</organism>
<feature type="signal peptide" evidence="1">
    <location>
        <begin position="1"/>
        <end position="19"/>
    </location>
</feature>
<evidence type="ECO:0000313" key="2">
    <source>
        <dbReference type="EMBL" id="WPU63277.1"/>
    </source>
</evidence>
<dbReference type="KEGG" id="psti:SOO65_11330"/>
<feature type="chain" id="PRO_5043881390" evidence="1">
    <location>
        <begin position="20"/>
        <end position="84"/>
    </location>
</feature>
<dbReference type="EMBL" id="CP139487">
    <property type="protein sequence ID" value="WPU63277.1"/>
    <property type="molecule type" value="Genomic_DNA"/>
</dbReference>
<keyword evidence="1" id="KW-0732">Signal</keyword>
<keyword evidence="3" id="KW-1185">Reference proteome</keyword>
<name>A0AAX4HJ67_9BACT</name>
<dbReference type="Proteomes" id="UP001324634">
    <property type="component" value="Chromosome"/>
</dbReference>
<protein>
    <submittedName>
        <fullName evidence="2">Uncharacterized protein</fullName>
    </submittedName>
</protein>
<accession>A0AAX4HJ67</accession>
<evidence type="ECO:0000313" key="3">
    <source>
        <dbReference type="Proteomes" id="UP001324634"/>
    </source>
</evidence>
<dbReference type="AlphaFoldDB" id="A0AAX4HJ67"/>